<evidence type="ECO:0000313" key="6">
    <source>
        <dbReference type="EnsemblMetazoa" id="XP_008179101.1"/>
    </source>
</evidence>
<accession>A0A8R1WYC1</accession>
<comment type="subcellular location">
    <subcellularLocation>
        <location evidence="1">Nucleus</location>
    </subcellularLocation>
</comment>
<dbReference type="AlphaFoldDB" id="A0A8R1WYC1"/>
<dbReference type="Proteomes" id="UP000007819">
    <property type="component" value="Chromosome A2"/>
</dbReference>
<keyword evidence="4" id="KW-0862">Zinc</keyword>
<evidence type="ECO:0000256" key="4">
    <source>
        <dbReference type="ARBA" id="ARBA00022833"/>
    </source>
</evidence>
<dbReference type="InterPro" id="IPR052035">
    <property type="entry name" value="ZnF_BED_domain_contain"/>
</dbReference>
<dbReference type="SUPFAM" id="SSF53098">
    <property type="entry name" value="Ribonuclease H-like"/>
    <property type="match status" value="1"/>
</dbReference>
<proteinExistence type="predicted"/>
<dbReference type="EnsemblMetazoa" id="XM_008180879.1">
    <property type="protein sequence ID" value="XP_008179101.1"/>
    <property type="gene ID" value="LOC103308115"/>
</dbReference>
<protein>
    <submittedName>
        <fullName evidence="6">Uncharacterized protein</fullName>
    </submittedName>
</protein>
<keyword evidence="5" id="KW-0539">Nucleus</keyword>
<dbReference type="PANTHER" id="PTHR46481:SF10">
    <property type="entry name" value="ZINC FINGER BED DOMAIN-CONTAINING PROTEIN 39"/>
    <property type="match status" value="1"/>
</dbReference>
<sequence length="263" mass="30170">MSVSVSVISCERRELVKTSGNTSNLRDHLKRFHPELESTEPSEDDIHDASTSSGTIKSFFKKQTVYDRNSHRKLELDKALVFMVCKDFQPFSIVDDVGFKNFTKLLDPRYDLPSRKTLTDVILKRQYEESKIKLLAIFEGVLYISLTCDLWTSRSNEGYLTVTSHFIDTDFNMRCAVLSTNLMKDNASSMIKACEILKVRHTPCFAHTLNLVLEDALSHKDIQTVVKKCKDIVTYFKCSNIATQKLLDEQEKINKKPLKLTTQ</sequence>
<dbReference type="GO" id="GO:0005634">
    <property type="term" value="C:nucleus"/>
    <property type="evidence" value="ECO:0007669"/>
    <property type="project" value="UniProtKB-SubCell"/>
</dbReference>
<dbReference type="SUPFAM" id="SSF140996">
    <property type="entry name" value="Hermes dimerisation domain"/>
    <property type="match status" value="1"/>
</dbReference>
<keyword evidence="7" id="KW-1185">Reference proteome</keyword>
<dbReference type="RefSeq" id="XP_008179101.1">
    <property type="nucleotide sequence ID" value="XM_008180879.1"/>
</dbReference>
<dbReference type="GO" id="GO:0008270">
    <property type="term" value="F:zinc ion binding"/>
    <property type="evidence" value="ECO:0007669"/>
    <property type="project" value="UniProtKB-KW"/>
</dbReference>
<reference evidence="6" key="2">
    <citation type="submission" date="2022-06" db="UniProtKB">
        <authorList>
            <consortium name="EnsemblMetazoa"/>
        </authorList>
    </citation>
    <scope>IDENTIFICATION</scope>
</reference>
<reference evidence="7" key="1">
    <citation type="submission" date="2010-06" db="EMBL/GenBank/DDBJ databases">
        <authorList>
            <person name="Jiang H."/>
            <person name="Abraham K."/>
            <person name="Ali S."/>
            <person name="Alsbrooks S.L."/>
            <person name="Anim B.N."/>
            <person name="Anosike U.S."/>
            <person name="Attaway T."/>
            <person name="Bandaranaike D.P."/>
            <person name="Battles P.K."/>
            <person name="Bell S.N."/>
            <person name="Bell A.V."/>
            <person name="Beltran B."/>
            <person name="Bickham C."/>
            <person name="Bustamante Y."/>
            <person name="Caleb T."/>
            <person name="Canada A."/>
            <person name="Cardenas V."/>
            <person name="Carter K."/>
            <person name="Chacko J."/>
            <person name="Chandrabose M.N."/>
            <person name="Chavez D."/>
            <person name="Chavez A."/>
            <person name="Chen L."/>
            <person name="Chu H.-S."/>
            <person name="Claassen K.J."/>
            <person name="Cockrell R."/>
            <person name="Collins M."/>
            <person name="Cooper J.A."/>
            <person name="Cree A."/>
            <person name="Curry S.M."/>
            <person name="Da Y."/>
            <person name="Dao M.D."/>
            <person name="Das B."/>
            <person name="Davila M.-L."/>
            <person name="Davy-Carroll L."/>
            <person name="Denson S."/>
            <person name="Dinh H."/>
            <person name="Ebong V.E."/>
            <person name="Edwards J.R."/>
            <person name="Egan A."/>
            <person name="El-Daye J."/>
            <person name="Escobedo L."/>
            <person name="Fernandez S."/>
            <person name="Fernando P.R."/>
            <person name="Flagg N."/>
            <person name="Forbes L.D."/>
            <person name="Fowler R.G."/>
            <person name="Fu Q."/>
            <person name="Gabisi R.A."/>
            <person name="Ganer J."/>
            <person name="Garbino Pronczuk A."/>
            <person name="Garcia R.M."/>
            <person name="Garner T."/>
            <person name="Garrett T.E."/>
            <person name="Gonzalez D.A."/>
            <person name="Hamid H."/>
            <person name="Hawkins E.S."/>
            <person name="Hirani K."/>
            <person name="Hogues M.E."/>
            <person name="Hollins B."/>
            <person name="Hsiao C.-H."/>
            <person name="Jabil R."/>
            <person name="James M.L."/>
            <person name="Jhangiani S.N."/>
            <person name="Johnson B."/>
            <person name="Johnson Q."/>
            <person name="Joshi V."/>
            <person name="Kalu J.B."/>
            <person name="Kam C."/>
            <person name="Kashfia A."/>
            <person name="Keebler J."/>
            <person name="Kisamo H."/>
            <person name="Kovar C.L."/>
            <person name="Lago L.A."/>
            <person name="Lai C.-Y."/>
            <person name="Laidlaw J."/>
            <person name="Lara F."/>
            <person name="Le T.-K."/>
            <person name="Lee S.L."/>
            <person name="Legall F.H."/>
            <person name="Lemon S.J."/>
            <person name="Lewis L.R."/>
            <person name="Li B."/>
            <person name="Liu Y."/>
            <person name="Liu Y.-S."/>
            <person name="Lopez J."/>
            <person name="Lozado R.J."/>
            <person name="Lu J."/>
            <person name="Madu R.C."/>
            <person name="Maheshwari M."/>
            <person name="Maheshwari R."/>
            <person name="Malloy K."/>
            <person name="Martinez E."/>
            <person name="Mathew T."/>
            <person name="Mercado I.C."/>
            <person name="Mercado C."/>
            <person name="Meyer B."/>
            <person name="Montgomery K."/>
            <person name="Morgan M.B."/>
            <person name="Munidasa M."/>
            <person name="Nazareth L.V."/>
            <person name="Nelson J."/>
            <person name="Ng B.M."/>
            <person name="Nguyen N.B."/>
            <person name="Nguyen P.Q."/>
            <person name="Nguyen T."/>
            <person name="Obregon M."/>
            <person name="Okwuonu G.O."/>
            <person name="Onwere C.G."/>
            <person name="Orozco G."/>
            <person name="Parra A."/>
            <person name="Patel S."/>
            <person name="Patil S."/>
            <person name="Perez A."/>
            <person name="Perez Y."/>
            <person name="Pham C."/>
            <person name="Primus E.L."/>
            <person name="Pu L.-L."/>
            <person name="Puazo M."/>
            <person name="Qin X."/>
            <person name="Quiroz J.B."/>
            <person name="Reese J."/>
            <person name="Richards S."/>
            <person name="Rives C.M."/>
            <person name="Robberts R."/>
            <person name="Ruiz S.J."/>
            <person name="Ruiz M.J."/>
            <person name="Santibanez J."/>
            <person name="Schneider B.W."/>
            <person name="Sisson I."/>
            <person name="Smith M."/>
            <person name="Sodergren E."/>
            <person name="Song X.-Z."/>
            <person name="Song B.B."/>
            <person name="Summersgill H."/>
            <person name="Thelus R."/>
            <person name="Thornton R.D."/>
            <person name="Trejos Z.Y."/>
            <person name="Usmani K."/>
            <person name="Vattathil S."/>
            <person name="Villasana D."/>
            <person name="Walker D.L."/>
            <person name="Wang S."/>
            <person name="Wang K."/>
            <person name="White C.S."/>
            <person name="Williams A.C."/>
            <person name="Williamson J."/>
            <person name="Wilson K."/>
            <person name="Woghiren I.O."/>
            <person name="Woodworth J.R."/>
            <person name="Worley K.C."/>
            <person name="Wright R.A."/>
            <person name="Wu W."/>
            <person name="Young L."/>
            <person name="Zhang L."/>
            <person name="Zhang J."/>
            <person name="Zhu Y."/>
            <person name="Muzny D.M."/>
            <person name="Weinstock G."/>
            <person name="Gibbs R.A."/>
        </authorList>
    </citation>
    <scope>NUCLEOTIDE SEQUENCE [LARGE SCALE GENOMIC DNA]</scope>
    <source>
        <strain evidence="7">LSR1</strain>
    </source>
</reference>
<dbReference type="OrthoDB" id="6627581at2759"/>
<evidence type="ECO:0000256" key="3">
    <source>
        <dbReference type="ARBA" id="ARBA00022771"/>
    </source>
</evidence>
<dbReference type="KEGG" id="api:103308115"/>
<dbReference type="PANTHER" id="PTHR46481">
    <property type="entry name" value="ZINC FINGER BED DOMAIN-CONTAINING PROTEIN 4"/>
    <property type="match status" value="1"/>
</dbReference>
<organism evidence="6 7">
    <name type="scientific">Acyrthosiphon pisum</name>
    <name type="common">Pea aphid</name>
    <dbReference type="NCBI Taxonomy" id="7029"/>
    <lineage>
        <taxon>Eukaryota</taxon>
        <taxon>Metazoa</taxon>
        <taxon>Ecdysozoa</taxon>
        <taxon>Arthropoda</taxon>
        <taxon>Hexapoda</taxon>
        <taxon>Insecta</taxon>
        <taxon>Pterygota</taxon>
        <taxon>Neoptera</taxon>
        <taxon>Paraneoptera</taxon>
        <taxon>Hemiptera</taxon>
        <taxon>Sternorrhyncha</taxon>
        <taxon>Aphidomorpha</taxon>
        <taxon>Aphidoidea</taxon>
        <taxon>Aphididae</taxon>
        <taxon>Macrosiphini</taxon>
        <taxon>Acyrthosiphon</taxon>
    </lineage>
</organism>
<keyword evidence="3" id="KW-0863">Zinc-finger</keyword>
<dbReference type="Gene3D" id="1.10.10.1070">
    <property type="entry name" value="Zinc finger, BED domain-containing"/>
    <property type="match status" value="1"/>
</dbReference>
<evidence type="ECO:0000256" key="2">
    <source>
        <dbReference type="ARBA" id="ARBA00022723"/>
    </source>
</evidence>
<dbReference type="InterPro" id="IPR012337">
    <property type="entry name" value="RNaseH-like_sf"/>
</dbReference>
<name>A0A8R1WYC1_ACYPI</name>
<evidence type="ECO:0000256" key="5">
    <source>
        <dbReference type="ARBA" id="ARBA00023242"/>
    </source>
</evidence>
<evidence type="ECO:0000256" key="1">
    <source>
        <dbReference type="ARBA" id="ARBA00004123"/>
    </source>
</evidence>
<dbReference type="GeneID" id="103308115"/>
<evidence type="ECO:0000313" key="7">
    <source>
        <dbReference type="Proteomes" id="UP000007819"/>
    </source>
</evidence>
<keyword evidence="2" id="KW-0479">Metal-binding</keyword>